<sequence>MIELGEEVNVVDVSPLHEVLNKAYVLEFTFELRCVLIVIKCGNYLQVGGRLDDIPPEPYGLLQRAADE</sequence>
<reference evidence="1" key="1">
    <citation type="submission" date="2022-04" db="EMBL/GenBank/DDBJ databases">
        <title>Genome of the entomopathogenic fungus Entomophthora muscae.</title>
        <authorList>
            <person name="Elya C."/>
            <person name="Lovett B.R."/>
            <person name="Lee E."/>
            <person name="Macias A.M."/>
            <person name="Hajek A.E."/>
            <person name="De Bivort B.L."/>
            <person name="Kasson M.T."/>
            <person name="De Fine Licht H.H."/>
            <person name="Stajich J.E."/>
        </authorList>
    </citation>
    <scope>NUCLEOTIDE SEQUENCE</scope>
    <source>
        <strain evidence="1">Berkeley</strain>
    </source>
</reference>
<dbReference type="Proteomes" id="UP001165960">
    <property type="component" value="Unassembled WGS sequence"/>
</dbReference>
<gene>
    <name evidence="1" type="ORF">DSO57_1012005</name>
</gene>
<proteinExistence type="predicted"/>
<evidence type="ECO:0000313" key="2">
    <source>
        <dbReference type="Proteomes" id="UP001165960"/>
    </source>
</evidence>
<protein>
    <submittedName>
        <fullName evidence="1">Uncharacterized protein</fullName>
    </submittedName>
</protein>
<comment type="caution">
    <text evidence="1">The sequence shown here is derived from an EMBL/GenBank/DDBJ whole genome shotgun (WGS) entry which is preliminary data.</text>
</comment>
<keyword evidence="2" id="KW-1185">Reference proteome</keyword>
<accession>A0ACC2UFU0</accession>
<dbReference type="EMBL" id="QTSX02000752">
    <property type="protein sequence ID" value="KAJ9085632.1"/>
    <property type="molecule type" value="Genomic_DNA"/>
</dbReference>
<evidence type="ECO:0000313" key="1">
    <source>
        <dbReference type="EMBL" id="KAJ9085632.1"/>
    </source>
</evidence>
<organism evidence="1 2">
    <name type="scientific">Entomophthora muscae</name>
    <dbReference type="NCBI Taxonomy" id="34485"/>
    <lineage>
        <taxon>Eukaryota</taxon>
        <taxon>Fungi</taxon>
        <taxon>Fungi incertae sedis</taxon>
        <taxon>Zoopagomycota</taxon>
        <taxon>Entomophthoromycotina</taxon>
        <taxon>Entomophthoromycetes</taxon>
        <taxon>Entomophthorales</taxon>
        <taxon>Entomophthoraceae</taxon>
        <taxon>Entomophthora</taxon>
    </lineage>
</organism>
<name>A0ACC2UFU0_9FUNG</name>